<dbReference type="AlphaFoldDB" id="A0A6G9YY90"/>
<name>A0A6G9YY90_9NOCA</name>
<dbReference type="RefSeq" id="WP_167485158.1">
    <property type="nucleotide sequence ID" value="NZ_CP046173.1"/>
</dbReference>
<accession>A0A6G9YY90</accession>
<dbReference type="Proteomes" id="UP000500953">
    <property type="component" value="Chromosome"/>
</dbReference>
<evidence type="ECO:0000313" key="1">
    <source>
        <dbReference type="EMBL" id="QIS17793.1"/>
    </source>
</evidence>
<reference evidence="1 2" key="1">
    <citation type="journal article" date="2019" name="ACS Chem. Biol.">
        <title>Identification and Mobilization of a Cryptic Antibiotic Biosynthesis Gene Locus from a Human-Pathogenic Nocardia Isolate.</title>
        <authorList>
            <person name="Herisse M."/>
            <person name="Ishida K."/>
            <person name="Porter J.L."/>
            <person name="Howden B."/>
            <person name="Hertweck C."/>
            <person name="Stinear T.P."/>
            <person name="Pidot S.J."/>
        </authorList>
    </citation>
    <scope>NUCLEOTIDE SEQUENCE [LARGE SCALE GENOMIC DNA]</scope>
    <source>
        <strain evidence="1 2">AUSMDU00012715</strain>
    </source>
</reference>
<organism evidence="1 2">
    <name type="scientific">Nocardia terpenica</name>
    <dbReference type="NCBI Taxonomy" id="455432"/>
    <lineage>
        <taxon>Bacteria</taxon>
        <taxon>Bacillati</taxon>
        <taxon>Actinomycetota</taxon>
        <taxon>Actinomycetes</taxon>
        <taxon>Mycobacteriales</taxon>
        <taxon>Nocardiaceae</taxon>
        <taxon>Nocardia</taxon>
    </lineage>
</organism>
<protein>
    <submittedName>
        <fullName evidence="1">Uncharacterized protein</fullName>
    </submittedName>
</protein>
<dbReference type="EMBL" id="CP046173">
    <property type="protein sequence ID" value="QIS17793.1"/>
    <property type="molecule type" value="Genomic_DNA"/>
</dbReference>
<evidence type="ECO:0000313" key="2">
    <source>
        <dbReference type="Proteomes" id="UP000500953"/>
    </source>
</evidence>
<sequence>MTTYSITDEIQRLRTAATRVLGILDDPEGDPRALQGALSGLYEAVRGPVAEGDGGLDPARHYLSQQKYVGKQAVPIALDQRAADVRERLREDRGLDEGGDGTANVLLTELQAMAVGGLLLELAERLRPGAAFGPSREGEELAAVVTELAHTVLDQTFVGRR</sequence>
<gene>
    <name evidence="1" type="ORF">F6W96_05175</name>
</gene>
<proteinExistence type="predicted"/>